<evidence type="ECO:0000313" key="2">
    <source>
        <dbReference type="Proteomes" id="UP000276776"/>
    </source>
</evidence>
<dbReference type="STRING" id="103827.A0A0N5CWK1"/>
<reference evidence="3" key="1">
    <citation type="submission" date="2017-02" db="UniProtKB">
        <authorList>
            <consortium name="WormBaseParasite"/>
        </authorList>
    </citation>
    <scope>IDENTIFICATION</scope>
</reference>
<organism evidence="3">
    <name type="scientific">Thelazia callipaeda</name>
    <name type="common">Oriental eyeworm</name>
    <name type="synonym">Parasitic nematode</name>
    <dbReference type="NCBI Taxonomy" id="103827"/>
    <lineage>
        <taxon>Eukaryota</taxon>
        <taxon>Metazoa</taxon>
        <taxon>Ecdysozoa</taxon>
        <taxon>Nematoda</taxon>
        <taxon>Chromadorea</taxon>
        <taxon>Rhabditida</taxon>
        <taxon>Spirurina</taxon>
        <taxon>Spiruromorpha</taxon>
        <taxon>Thelazioidea</taxon>
        <taxon>Thelaziidae</taxon>
        <taxon>Thelazia</taxon>
    </lineage>
</organism>
<protein>
    <submittedName>
        <fullName evidence="3">RING-type domain-containing protein</fullName>
    </submittedName>
</protein>
<dbReference type="Proteomes" id="UP000276776">
    <property type="component" value="Unassembled WGS sequence"/>
</dbReference>
<sequence length="300" mass="34567">MSQYLPPMVKGRQCQIDNYDLLIKTDQDGRKMYTYTVTWHEVDQVEESKSTDEVSLATPTPEFSFMKLSTTKTISPEKLKICKETVSNSTCRPEIPECCCDGPCGKIKPVTEMHVMGLCDHYICKDCFENAPAVETAGGFGCPNLRCYRTDLACLCTSRQHRQRKLHEILAMPLHKTTSASNMEKEKKDEMIERFKSMPCLYLVNVRLTTFTLLKNSHHICRQQQVIEMYDNYTMYQALNLLKQYAGIDSLDIAKCVYYCPSGRINERRAWIQVGKDDLLTPITRFGREERIDIIFDCAN</sequence>
<dbReference type="PANTHER" id="PTHR31430:SF2">
    <property type="entry name" value="ZF-RING_14 DOMAIN-CONTAINING PROTEIN"/>
    <property type="match status" value="1"/>
</dbReference>
<keyword evidence="2" id="KW-1185">Reference proteome</keyword>
<accession>A0A0N5CWK1</accession>
<gene>
    <name evidence="1" type="ORF">TCLT_LOCUS4714</name>
</gene>
<dbReference type="EMBL" id="UYYF01004300">
    <property type="protein sequence ID" value="VDN01864.1"/>
    <property type="molecule type" value="Genomic_DNA"/>
</dbReference>
<evidence type="ECO:0000313" key="1">
    <source>
        <dbReference type="EMBL" id="VDN01864.1"/>
    </source>
</evidence>
<dbReference type="OrthoDB" id="5809955at2759"/>
<evidence type="ECO:0000313" key="3">
    <source>
        <dbReference type="WBParaSite" id="TCLT_0000472501-mRNA-1"/>
    </source>
</evidence>
<dbReference type="AlphaFoldDB" id="A0A0N5CWK1"/>
<reference evidence="1 2" key="2">
    <citation type="submission" date="2018-11" db="EMBL/GenBank/DDBJ databases">
        <authorList>
            <consortium name="Pathogen Informatics"/>
        </authorList>
    </citation>
    <scope>NUCLEOTIDE SEQUENCE [LARGE SCALE GENOMIC DNA]</scope>
</reference>
<dbReference type="WBParaSite" id="TCLT_0000472501-mRNA-1">
    <property type="protein sequence ID" value="TCLT_0000472501-mRNA-1"/>
    <property type="gene ID" value="TCLT_0000472501"/>
</dbReference>
<proteinExistence type="predicted"/>
<dbReference type="PANTHER" id="PTHR31430">
    <property type="entry name" value="PROTEIN CBG22332-RELATED"/>
    <property type="match status" value="1"/>
</dbReference>
<name>A0A0N5CWK1_THECL</name>
<dbReference type="OMA" id="IDIIFDC"/>